<evidence type="ECO:0000256" key="6">
    <source>
        <dbReference type="ARBA" id="ARBA00022723"/>
    </source>
</evidence>
<comment type="cofactor">
    <cofactor evidence="2">
        <name>Mg(2+)</name>
        <dbReference type="ChEBI" id="CHEBI:18420"/>
    </cofactor>
</comment>
<keyword evidence="11" id="KW-1185">Reference proteome</keyword>
<evidence type="ECO:0000313" key="11">
    <source>
        <dbReference type="Proteomes" id="UP000321168"/>
    </source>
</evidence>
<evidence type="ECO:0000256" key="7">
    <source>
        <dbReference type="ARBA" id="ARBA00022842"/>
    </source>
</evidence>
<dbReference type="InterPro" id="IPR006390">
    <property type="entry name" value="DHP_synth_dom"/>
</dbReference>
<evidence type="ECO:0000256" key="1">
    <source>
        <dbReference type="ARBA" id="ARBA00000012"/>
    </source>
</evidence>
<dbReference type="NCBIfam" id="TIGR01496">
    <property type="entry name" value="DHPS"/>
    <property type="match status" value="1"/>
</dbReference>
<dbReference type="Proteomes" id="UP000321168">
    <property type="component" value="Unassembled WGS sequence"/>
</dbReference>
<dbReference type="Gene3D" id="3.20.20.20">
    <property type="entry name" value="Dihydropteroate synthase-like"/>
    <property type="match status" value="1"/>
</dbReference>
<reference evidence="10 11" key="1">
    <citation type="submission" date="2019-08" db="EMBL/GenBank/DDBJ databases">
        <title>Genome of Luteibaculum oceani JCM 18817.</title>
        <authorList>
            <person name="Bowman J.P."/>
        </authorList>
    </citation>
    <scope>NUCLEOTIDE SEQUENCE [LARGE SCALE GENOMIC DNA]</scope>
    <source>
        <strain evidence="10 11">JCM 18817</strain>
    </source>
</reference>
<keyword evidence="6" id="KW-0479">Metal-binding</keyword>
<dbReference type="SUPFAM" id="SSF51717">
    <property type="entry name" value="Dihydropteroate synthetase-like"/>
    <property type="match status" value="1"/>
</dbReference>
<evidence type="ECO:0000313" key="10">
    <source>
        <dbReference type="EMBL" id="TXC77010.1"/>
    </source>
</evidence>
<dbReference type="PANTHER" id="PTHR20941:SF1">
    <property type="entry name" value="FOLIC ACID SYNTHESIS PROTEIN FOL1"/>
    <property type="match status" value="1"/>
</dbReference>
<feature type="domain" description="Pterin-binding" evidence="9">
    <location>
        <begin position="1"/>
        <end position="249"/>
    </location>
</feature>
<evidence type="ECO:0000256" key="4">
    <source>
        <dbReference type="ARBA" id="ARBA00012458"/>
    </source>
</evidence>
<evidence type="ECO:0000256" key="8">
    <source>
        <dbReference type="ARBA" id="ARBA00022909"/>
    </source>
</evidence>
<evidence type="ECO:0000256" key="3">
    <source>
        <dbReference type="ARBA" id="ARBA00004763"/>
    </source>
</evidence>
<dbReference type="PANTHER" id="PTHR20941">
    <property type="entry name" value="FOLATE SYNTHESIS PROTEINS"/>
    <property type="match status" value="1"/>
</dbReference>
<evidence type="ECO:0000256" key="2">
    <source>
        <dbReference type="ARBA" id="ARBA00001946"/>
    </source>
</evidence>
<dbReference type="EMBL" id="VORB01000009">
    <property type="protein sequence ID" value="TXC77010.1"/>
    <property type="molecule type" value="Genomic_DNA"/>
</dbReference>
<dbReference type="AlphaFoldDB" id="A0A5C6UWP9"/>
<sequence>MGILNINADSFYSGSRVNESELLSRVETMLLEGMDMLDLGAQSSRPGASEMPEETETKILTAAVSALRNRFPELIISVDSYRKLPQKACLDLGSDLINNIGIDGSDELLAPLAVEYFAPYIAMHMRGTPQNMITKSEYKNVLQETIYELSAKVNFLKKQGVIDLIIDPGFGFSKTPSQSLELLKNLVWFKEFELPILAGISRKSMFYKTLEINPEEALNATTFGNTIALQNGASILRVHDIKEAVELKKLHTAMYH</sequence>
<dbReference type="Pfam" id="PF00809">
    <property type="entry name" value="Pterin_bind"/>
    <property type="match status" value="1"/>
</dbReference>
<dbReference type="PROSITE" id="PS50972">
    <property type="entry name" value="PTERIN_BINDING"/>
    <property type="match status" value="1"/>
</dbReference>
<comment type="caution">
    <text evidence="10">The sequence shown here is derived from an EMBL/GenBank/DDBJ whole genome shotgun (WGS) entry which is preliminary data.</text>
</comment>
<gene>
    <name evidence="10" type="primary">folP</name>
    <name evidence="10" type="ORF">FRX97_10190</name>
</gene>
<name>A0A5C6UWP9_9FLAO</name>
<dbReference type="InterPro" id="IPR045031">
    <property type="entry name" value="DHP_synth-like"/>
</dbReference>
<dbReference type="OrthoDB" id="9811744at2"/>
<dbReference type="GO" id="GO:0005829">
    <property type="term" value="C:cytosol"/>
    <property type="evidence" value="ECO:0007669"/>
    <property type="project" value="TreeGrafter"/>
</dbReference>
<dbReference type="GO" id="GO:0046872">
    <property type="term" value="F:metal ion binding"/>
    <property type="evidence" value="ECO:0007669"/>
    <property type="project" value="UniProtKB-KW"/>
</dbReference>
<proteinExistence type="predicted"/>
<organism evidence="10 11">
    <name type="scientific">Luteibaculum oceani</name>
    <dbReference type="NCBI Taxonomy" id="1294296"/>
    <lineage>
        <taxon>Bacteria</taxon>
        <taxon>Pseudomonadati</taxon>
        <taxon>Bacteroidota</taxon>
        <taxon>Flavobacteriia</taxon>
        <taxon>Flavobacteriales</taxon>
        <taxon>Luteibaculaceae</taxon>
        <taxon>Luteibaculum</taxon>
    </lineage>
</organism>
<dbReference type="GO" id="GO:0046656">
    <property type="term" value="P:folic acid biosynthetic process"/>
    <property type="evidence" value="ECO:0007669"/>
    <property type="project" value="UniProtKB-KW"/>
</dbReference>
<accession>A0A5C6UWP9</accession>
<dbReference type="EC" id="2.5.1.15" evidence="4"/>
<keyword evidence="7" id="KW-0460">Magnesium</keyword>
<evidence type="ECO:0000259" key="9">
    <source>
        <dbReference type="PROSITE" id="PS50972"/>
    </source>
</evidence>
<comment type="catalytic activity">
    <reaction evidence="1">
        <text>(7,8-dihydropterin-6-yl)methyl diphosphate + 4-aminobenzoate = 7,8-dihydropteroate + diphosphate</text>
        <dbReference type="Rhea" id="RHEA:19949"/>
        <dbReference type="ChEBI" id="CHEBI:17836"/>
        <dbReference type="ChEBI" id="CHEBI:17839"/>
        <dbReference type="ChEBI" id="CHEBI:33019"/>
        <dbReference type="ChEBI" id="CHEBI:72950"/>
        <dbReference type="EC" id="2.5.1.15"/>
    </reaction>
</comment>
<protein>
    <recommendedName>
        <fullName evidence="4">dihydropteroate synthase</fullName>
        <ecNumber evidence="4">2.5.1.15</ecNumber>
    </recommendedName>
</protein>
<comment type="pathway">
    <text evidence="3">Cofactor biosynthesis; tetrahydrofolate biosynthesis; 7,8-dihydrofolate from 2-amino-4-hydroxy-6-hydroxymethyl-7,8-dihydropteridine diphosphate and 4-aminobenzoate: step 1/2.</text>
</comment>
<dbReference type="InterPro" id="IPR000489">
    <property type="entry name" value="Pterin-binding_dom"/>
</dbReference>
<evidence type="ECO:0000256" key="5">
    <source>
        <dbReference type="ARBA" id="ARBA00022679"/>
    </source>
</evidence>
<dbReference type="InterPro" id="IPR011005">
    <property type="entry name" value="Dihydropteroate_synth-like_sf"/>
</dbReference>
<dbReference type="GO" id="GO:0046654">
    <property type="term" value="P:tetrahydrofolate biosynthetic process"/>
    <property type="evidence" value="ECO:0007669"/>
    <property type="project" value="TreeGrafter"/>
</dbReference>
<dbReference type="GO" id="GO:0004156">
    <property type="term" value="F:dihydropteroate synthase activity"/>
    <property type="evidence" value="ECO:0007669"/>
    <property type="project" value="UniProtKB-EC"/>
</dbReference>
<keyword evidence="8" id="KW-0289">Folate biosynthesis</keyword>
<keyword evidence="5 10" id="KW-0808">Transferase</keyword>